<evidence type="ECO:0000313" key="3">
    <source>
        <dbReference type="EMBL" id="MWV42573.1"/>
    </source>
</evidence>
<dbReference type="AlphaFoldDB" id="A0A7X3IER5"/>
<accession>A0A7X3IER5</accession>
<keyword evidence="3" id="KW-0482">Metalloprotease</keyword>
<protein>
    <submittedName>
        <fullName evidence="3">CPBP family intramembrane metalloprotease</fullName>
    </submittedName>
</protein>
<sequence>MVDDSKTKSLPRNVTLFTIVFGVASAGIVSPFYEEIFYYGFIYRWLRNRVSMRCARVKISSLIFTLAHFPTINNTE</sequence>
<gene>
    <name evidence="3" type="ORF">GRF59_02940</name>
</gene>
<keyword evidence="1" id="KW-0472">Membrane</keyword>
<evidence type="ECO:0000259" key="2">
    <source>
        <dbReference type="Pfam" id="PF02517"/>
    </source>
</evidence>
<dbReference type="Pfam" id="PF02517">
    <property type="entry name" value="Rce1-like"/>
    <property type="match status" value="1"/>
</dbReference>
<proteinExistence type="predicted"/>
<feature type="transmembrane region" description="Helical" evidence="1">
    <location>
        <begin position="14"/>
        <end position="33"/>
    </location>
</feature>
<evidence type="ECO:0000256" key="1">
    <source>
        <dbReference type="SAM" id="Phobius"/>
    </source>
</evidence>
<comment type="caution">
    <text evidence="3">The sequence shown here is derived from an EMBL/GenBank/DDBJ whole genome shotgun (WGS) entry which is preliminary data.</text>
</comment>
<dbReference type="Proteomes" id="UP000460318">
    <property type="component" value="Unassembled WGS sequence"/>
</dbReference>
<dbReference type="RefSeq" id="WP_160498091.1">
    <property type="nucleotide sequence ID" value="NZ_WUBI01000001.1"/>
</dbReference>
<reference evidence="3 4" key="1">
    <citation type="submission" date="2019-12" db="EMBL/GenBank/DDBJ databases">
        <title>Paenibacillus sp. nov., an endophytic bacterium isolated from the stem of Dendrobium.</title>
        <authorList>
            <person name="Zhao R."/>
        </authorList>
    </citation>
    <scope>NUCLEOTIDE SEQUENCE [LARGE SCALE GENOMIC DNA]</scope>
    <source>
        <strain evidence="3 4">HJL G12</strain>
    </source>
</reference>
<keyword evidence="1" id="KW-1133">Transmembrane helix</keyword>
<dbReference type="GO" id="GO:0006508">
    <property type="term" value="P:proteolysis"/>
    <property type="evidence" value="ECO:0007669"/>
    <property type="project" value="UniProtKB-KW"/>
</dbReference>
<dbReference type="GO" id="GO:0004175">
    <property type="term" value="F:endopeptidase activity"/>
    <property type="evidence" value="ECO:0007669"/>
    <property type="project" value="UniProtKB-ARBA"/>
</dbReference>
<dbReference type="GO" id="GO:0080120">
    <property type="term" value="P:CAAX-box protein maturation"/>
    <property type="evidence" value="ECO:0007669"/>
    <property type="project" value="UniProtKB-ARBA"/>
</dbReference>
<name>A0A7X3IER5_9BACL</name>
<dbReference type="EMBL" id="WUBI01000001">
    <property type="protein sequence ID" value="MWV42573.1"/>
    <property type="molecule type" value="Genomic_DNA"/>
</dbReference>
<evidence type="ECO:0000313" key="4">
    <source>
        <dbReference type="Proteomes" id="UP000460318"/>
    </source>
</evidence>
<keyword evidence="1" id="KW-0812">Transmembrane</keyword>
<organism evidence="3 4">
    <name type="scientific">Paenibacillus dendrobii</name>
    <dbReference type="NCBI Taxonomy" id="2691084"/>
    <lineage>
        <taxon>Bacteria</taxon>
        <taxon>Bacillati</taxon>
        <taxon>Bacillota</taxon>
        <taxon>Bacilli</taxon>
        <taxon>Bacillales</taxon>
        <taxon>Paenibacillaceae</taxon>
        <taxon>Paenibacillus</taxon>
    </lineage>
</organism>
<keyword evidence="4" id="KW-1185">Reference proteome</keyword>
<feature type="domain" description="CAAX prenyl protease 2/Lysostaphin resistance protein A-like" evidence="2">
    <location>
        <begin position="19"/>
        <end position="71"/>
    </location>
</feature>
<dbReference type="InterPro" id="IPR003675">
    <property type="entry name" value="Rce1/LyrA-like_dom"/>
</dbReference>
<keyword evidence="3" id="KW-0378">Hydrolase</keyword>
<dbReference type="GO" id="GO:0008237">
    <property type="term" value="F:metallopeptidase activity"/>
    <property type="evidence" value="ECO:0007669"/>
    <property type="project" value="UniProtKB-KW"/>
</dbReference>
<keyword evidence="3" id="KW-0645">Protease</keyword>